<reference evidence="1" key="1">
    <citation type="journal article" date="2020" name="J. ISSAAS">
        <title>Identification of Adomavirus Virion Proteins.</title>
        <authorList>
            <person name="Welch N.L."/>
            <person name="Tisza M.J."/>
            <person name="Starrett G.J."/>
            <person name="Belford A.K."/>
            <person name="Pastrana D.V."/>
            <person name="Pang Y.-Y.S."/>
            <person name="Schiller J.T."/>
            <person name="An P."/>
            <person name="Cantolupo P.G."/>
            <person name="Pipas J.M."/>
            <person name="Koda S."/>
            <person name="Subramaniam K."/>
            <person name="Waltzek T.B."/>
            <person name="Bian C."/>
            <person name="Shi Q."/>
            <person name="Ruan Z."/>
            <person name="Ng T.F.F."/>
            <person name="Buck C.B."/>
        </authorList>
    </citation>
    <scope>NUCLEOTIDE SEQUENCE</scope>
    <source>
        <strain evidence="1">3866</strain>
    </source>
</reference>
<evidence type="ECO:0000313" key="1">
    <source>
        <dbReference type="EMBL" id="DAC81181.1"/>
    </source>
</evidence>
<protein>
    <submittedName>
        <fullName evidence="1">LO8</fullName>
    </submittedName>
</protein>
<accession>A0A6F9FAB5</accession>
<name>A0A6F9FAB5_9VIRU</name>
<organism evidence="1">
    <name type="scientific">Grenadier adomavirus</name>
    <dbReference type="NCBI Taxonomy" id="2609868"/>
    <lineage>
        <taxon>Viruses</taxon>
        <taxon>Adomaviruses</taxon>
    </lineage>
</organism>
<sequence>MLRRPGTKVRMIPMAGAYRRSRREPYTTTRQRRAGISGSLLHHELLQPPDITPEGNFLNWGWLSIPEMKEGLRKLKLHNRVLVRVTTTPFCNLPHIPHDSAVIFLIRKHYVVVVHVCRKLLFFDPLRQPVSAYFGNELPQLAPLHVLVQPAHSALCGNFCLFVLHLIFKGIVHSDYNKSTIVEGVRDNIEMFLYVDPQPTDFNIPLIEYFTIDHRLGEEFDTSKYMRFHRYDSHLSSKCMS</sequence>
<proteinExistence type="predicted"/>
<dbReference type="EMBL" id="BK011018">
    <property type="protein sequence ID" value="DAC81181.1"/>
    <property type="molecule type" value="Genomic_DNA"/>
</dbReference>